<dbReference type="EMBL" id="CP046126">
    <property type="protein sequence ID" value="QGN31465.1"/>
    <property type="molecule type" value="Genomic_DNA"/>
</dbReference>
<evidence type="ECO:0000313" key="2">
    <source>
        <dbReference type="Proteomes" id="UP000422837"/>
    </source>
</evidence>
<name>A0ABD6Z4Q1_ENTCA</name>
<gene>
    <name evidence="1" type="ORF">GFU50_18470</name>
</gene>
<geneLocation type="plasmid" evidence="1 2">
    <name>unnamed3</name>
</geneLocation>
<keyword evidence="1" id="KW-0614">Plasmid</keyword>
<sequence length="60" mass="6938">MTLQELMNLLNSLEPDEPIGIQIKDICTKEIVDESWTIGFSYTDDDQLLLSVDTEKEKFM</sequence>
<accession>A0ABD6Z4Q1</accession>
<dbReference type="RefSeq" id="WP_154694699.1">
    <property type="nucleotide sequence ID" value="NZ_CP046126.1"/>
</dbReference>
<dbReference type="Proteomes" id="UP000422837">
    <property type="component" value="Plasmid unnamed3"/>
</dbReference>
<organism evidence="1 2">
    <name type="scientific">Enterococcus casseliflavus</name>
    <name type="common">Enterococcus flavescens</name>
    <dbReference type="NCBI Taxonomy" id="37734"/>
    <lineage>
        <taxon>Bacteria</taxon>
        <taxon>Bacillati</taxon>
        <taxon>Bacillota</taxon>
        <taxon>Bacilli</taxon>
        <taxon>Lactobacillales</taxon>
        <taxon>Enterococcaceae</taxon>
        <taxon>Enterococcus</taxon>
    </lineage>
</organism>
<evidence type="ECO:0000313" key="1">
    <source>
        <dbReference type="EMBL" id="QGN31465.1"/>
    </source>
</evidence>
<protein>
    <submittedName>
        <fullName evidence="1">Uncharacterized protein</fullName>
    </submittedName>
</protein>
<reference evidence="1 2" key="1">
    <citation type="submission" date="2019-11" db="EMBL/GenBank/DDBJ databases">
        <title>Detection and genome characteristic of a blood enterococcus casselifavus isolate from Zhengzhou,china.</title>
        <authorList>
            <person name="Wen P."/>
        </authorList>
    </citation>
    <scope>NUCLEOTIDE SEQUENCE [LARGE SCALE GENOMIC DNA]</scope>
    <source>
        <strain evidence="1 2">EC291</strain>
        <plasmid evidence="1 2">unnamed3</plasmid>
    </source>
</reference>
<proteinExistence type="predicted"/>
<dbReference type="AlphaFoldDB" id="A0ABD6Z4Q1"/>